<feature type="transmembrane region" description="Helical" evidence="6">
    <location>
        <begin position="187"/>
        <end position="205"/>
    </location>
</feature>
<dbReference type="PANTHER" id="PTHR30250">
    <property type="entry name" value="PST FAMILY PREDICTED COLANIC ACID TRANSPORTER"/>
    <property type="match status" value="1"/>
</dbReference>
<evidence type="ECO:0000313" key="10">
    <source>
        <dbReference type="Proteomes" id="UP000275027"/>
    </source>
</evidence>
<keyword evidence="3 6" id="KW-0812">Transmembrane</keyword>
<feature type="transmembrane region" description="Helical" evidence="6">
    <location>
        <begin position="260"/>
        <end position="285"/>
    </location>
</feature>
<dbReference type="InterPro" id="IPR002797">
    <property type="entry name" value="Polysacc_synth"/>
</dbReference>
<dbReference type="EMBL" id="RCCB01000014">
    <property type="protein sequence ID" value="RLJ23752.1"/>
    <property type="molecule type" value="Genomic_DNA"/>
</dbReference>
<comment type="caution">
    <text evidence="8">The sequence shown here is derived from an EMBL/GenBank/DDBJ whole genome shotgun (WGS) entry which is preliminary data.</text>
</comment>
<feature type="transmembrane region" description="Helical" evidence="6">
    <location>
        <begin position="127"/>
        <end position="151"/>
    </location>
</feature>
<feature type="transmembrane region" description="Helical" evidence="6">
    <location>
        <begin position="12"/>
        <end position="32"/>
    </location>
</feature>
<reference evidence="8 10" key="2">
    <citation type="submission" date="2018-10" db="EMBL/GenBank/DDBJ databases">
        <title>Genomic Encyclopedia of Archaeal and Bacterial Type Strains, Phase II (KMG-II): from individual species to whole genera.</title>
        <authorList>
            <person name="Goeker M."/>
        </authorList>
    </citation>
    <scope>NUCLEOTIDE SEQUENCE [LARGE SCALE GENOMIC DNA]</scope>
    <source>
        <strain evidence="8 10">DSM 21886</strain>
    </source>
</reference>
<feature type="transmembrane region" description="Helical" evidence="6">
    <location>
        <begin position="376"/>
        <end position="397"/>
    </location>
</feature>
<dbReference type="Pfam" id="PF01943">
    <property type="entry name" value="Polysacc_synt"/>
    <property type="match status" value="1"/>
</dbReference>
<dbReference type="AlphaFoldDB" id="A0A497U0S6"/>
<name>A0A497U0S6_9FLAO</name>
<feature type="transmembrane region" description="Helical" evidence="6">
    <location>
        <begin position="313"/>
        <end position="336"/>
    </location>
</feature>
<feature type="transmembrane region" description="Helical" evidence="6">
    <location>
        <begin position="91"/>
        <end position="115"/>
    </location>
</feature>
<feature type="transmembrane region" description="Helical" evidence="6">
    <location>
        <begin position="465"/>
        <end position="487"/>
    </location>
</feature>
<dbReference type="PANTHER" id="PTHR30250:SF26">
    <property type="entry name" value="PSMA PROTEIN"/>
    <property type="match status" value="1"/>
</dbReference>
<dbReference type="Proteomes" id="UP000233767">
    <property type="component" value="Unassembled WGS sequence"/>
</dbReference>
<evidence type="ECO:0000256" key="5">
    <source>
        <dbReference type="ARBA" id="ARBA00023136"/>
    </source>
</evidence>
<evidence type="ECO:0000256" key="4">
    <source>
        <dbReference type="ARBA" id="ARBA00022989"/>
    </source>
</evidence>
<keyword evidence="2" id="KW-1003">Cell membrane</keyword>
<dbReference type="GO" id="GO:0005886">
    <property type="term" value="C:plasma membrane"/>
    <property type="evidence" value="ECO:0007669"/>
    <property type="project" value="UniProtKB-SubCell"/>
</dbReference>
<evidence type="ECO:0000256" key="2">
    <source>
        <dbReference type="ARBA" id="ARBA00022475"/>
    </source>
</evidence>
<feature type="transmembrane region" description="Helical" evidence="6">
    <location>
        <begin position="44"/>
        <end position="70"/>
    </location>
</feature>
<feature type="transmembrane region" description="Helical" evidence="6">
    <location>
        <begin position="163"/>
        <end position="181"/>
    </location>
</feature>
<evidence type="ECO:0000256" key="1">
    <source>
        <dbReference type="ARBA" id="ARBA00004651"/>
    </source>
</evidence>
<reference evidence="7 9" key="1">
    <citation type="submission" date="2017-12" db="EMBL/GenBank/DDBJ databases">
        <title>Genomic Encyclopedia of Type Strains, Phase III (KMG-III): the genomes of soil and plant-associated and newly described type strains.</title>
        <authorList>
            <person name="Whitman W."/>
        </authorList>
    </citation>
    <scope>NUCLEOTIDE SEQUENCE [LARGE SCALE GENOMIC DNA]</scope>
    <source>
        <strain evidence="7 9">IP-10</strain>
    </source>
</reference>
<keyword evidence="9" id="KW-1185">Reference proteome</keyword>
<accession>A0A497U0S6</accession>
<feature type="transmembrane region" description="Helical" evidence="6">
    <location>
        <begin position="438"/>
        <end position="459"/>
    </location>
</feature>
<organism evidence="8 10">
    <name type="scientific">Flavobacterium lindanitolerans</name>
    <dbReference type="NCBI Taxonomy" id="428988"/>
    <lineage>
        <taxon>Bacteria</taxon>
        <taxon>Pseudomonadati</taxon>
        <taxon>Bacteroidota</taxon>
        <taxon>Flavobacteriia</taxon>
        <taxon>Flavobacteriales</taxon>
        <taxon>Flavobacteriaceae</taxon>
        <taxon>Flavobacterium</taxon>
    </lineage>
</organism>
<evidence type="ECO:0000313" key="9">
    <source>
        <dbReference type="Proteomes" id="UP000233767"/>
    </source>
</evidence>
<dbReference type="EMBL" id="PJND01000010">
    <property type="protein sequence ID" value="PKW20290.1"/>
    <property type="molecule type" value="Genomic_DNA"/>
</dbReference>
<keyword evidence="4 6" id="KW-1133">Transmembrane helix</keyword>
<feature type="transmembrane region" description="Helical" evidence="6">
    <location>
        <begin position="226"/>
        <end position="254"/>
    </location>
</feature>
<evidence type="ECO:0000256" key="6">
    <source>
        <dbReference type="SAM" id="Phobius"/>
    </source>
</evidence>
<protein>
    <submittedName>
        <fullName evidence="8">O-antigen/teichoic acid export membrane protein</fullName>
    </submittedName>
</protein>
<feature type="transmembrane region" description="Helical" evidence="6">
    <location>
        <begin position="342"/>
        <end position="369"/>
    </location>
</feature>
<comment type="subcellular location">
    <subcellularLocation>
        <location evidence="1">Cell membrane</location>
        <topology evidence="1">Multi-pass membrane protein</topology>
    </subcellularLocation>
</comment>
<dbReference type="Proteomes" id="UP000275027">
    <property type="component" value="Unassembled WGS sequence"/>
</dbReference>
<evidence type="ECO:0000313" key="7">
    <source>
        <dbReference type="EMBL" id="PKW20290.1"/>
    </source>
</evidence>
<gene>
    <name evidence="7" type="ORF">B0G92_3002</name>
    <name evidence="8" type="ORF">CLV50_3026</name>
</gene>
<sequence>MLNSSSQIKLGAMISYIAIVFNIIVGFLYTPWMIKQIGKSDYGLYILVTAFLSYFVMDFGLGQTIARFLSKYRANNEPEKINQMLGLTSKFYLLINGLILITLIVVYFFIENIFIELSPVEIEKFKIVYLIAGGFSLISFPFMPLDGVLIAYERFVLLKLCDIISKVGIVILMIIALLLGYKLYALVAINAAIGILIIGIKFFYLSKKTPIKIDFGFKSKKLLGELVKFSFWVSIIGIAQRLLINIAPFILGIVSGTEQIAIFSIGIIIEGYTWTLAHALNGLFLPKVSQLDTQKNNLHEITNLMIRVGRIQLILMGLLIIGLVVFGQEFVILWMGSGFSESYYVILLLILPGFVTLTQEIAYTYLFVINELRYRAVIFVGASILSVIISFILAPHYGAMGCAIGIFSATMLCHVVGMNFIYWKKIKLEIPRFFKECYYSLIGAFVLTLSVGFLLNYFLPAETLIRFSCKVVLLSLFYIISVWFTGLRADEKELFKSVLLKLAAKFKNK</sequence>
<feature type="transmembrane region" description="Helical" evidence="6">
    <location>
        <begin position="403"/>
        <end position="422"/>
    </location>
</feature>
<evidence type="ECO:0000313" key="8">
    <source>
        <dbReference type="EMBL" id="RLJ23752.1"/>
    </source>
</evidence>
<evidence type="ECO:0000256" key="3">
    <source>
        <dbReference type="ARBA" id="ARBA00022692"/>
    </source>
</evidence>
<proteinExistence type="predicted"/>
<dbReference type="InterPro" id="IPR050833">
    <property type="entry name" value="Poly_Biosynth_Transport"/>
</dbReference>
<keyword evidence="5 6" id="KW-0472">Membrane</keyword>